<comment type="caution">
    <text evidence="2">The sequence shown here is derived from an EMBL/GenBank/DDBJ whole genome shotgun (WGS) entry which is preliminary data.</text>
</comment>
<keyword evidence="3" id="KW-1185">Reference proteome</keyword>
<feature type="region of interest" description="Disordered" evidence="1">
    <location>
        <begin position="44"/>
        <end position="66"/>
    </location>
</feature>
<dbReference type="Proteomes" id="UP001597097">
    <property type="component" value="Unassembled WGS sequence"/>
</dbReference>
<reference evidence="3" key="1">
    <citation type="journal article" date="2019" name="Int. J. Syst. Evol. Microbiol.">
        <title>The Global Catalogue of Microorganisms (GCM) 10K type strain sequencing project: providing services to taxonomists for standard genome sequencing and annotation.</title>
        <authorList>
            <consortium name="The Broad Institute Genomics Platform"/>
            <consortium name="The Broad Institute Genome Sequencing Center for Infectious Disease"/>
            <person name="Wu L."/>
            <person name="Ma J."/>
        </authorList>
    </citation>
    <scope>NUCLEOTIDE SEQUENCE [LARGE SCALE GENOMIC DNA]</scope>
    <source>
        <strain evidence="3">CGMCC 1.15399</strain>
    </source>
</reference>
<evidence type="ECO:0000256" key="1">
    <source>
        <dbReference type="SAM" id="MobiDB-lite"/>
    </source>
</evidence>
<evidence type="ECO:0000313" key="3">
    <source>
        <dbReference type="Proteomes" id="UP001597097"/>
    </source>
</evidence>
<proteinExistence type="predicted"/>
<feature type="compositionally biased region" description="Low complexity" evidence="1">
    <location>
        <begin position="50"/>
        <end position="66"/>
    </location>
</feature>
<gene>
    <name evidence="2" type="ORF">ACFSJ0_53940</name>
</gene>
<sequence length="123" mass="13768">MTHRPEHDAADLVAVPGRVLAETMQWLDDLVCFIDAATVVQEAGDGRGRQGATAASAAGRSAAGNSSWAARRFLVRRLTVTLGDARGLAQTTMQARLDSLDARVEQLQARRRRRWSWWRRRQR</sequence>
<name>A0ABW4GUK7_9ACTN</name>
<organism evidence="2 3">
    <name type="scientific">Nonomuraea guangzhouensis</name>
    <dbReference type="NCBI Taxonomy" id="1291555"/>
    <lineage>
        <taxon>Bacteria</taxon>
        <taxon>Bacillati</taxon>
        <taxon>Actinomycetota</taxon>
        <taxon>Actinomycetes</taxon>
        <taxon>Streptosporangiales</taxon>
        <taxon>Streptosporangiaceae</taxon>
        <taxon>Nonomuraea</taxon>
    </lineage>
</organism>
<accession>A0ABW4GUK7</accession>
<evidence type="ECO:0008006" key="4">
    <source>
        <dbReference type="Google" id="ProtNLM"/>
    </source>
</evidence>
<dbReference type="EMBL" id="JBHUCM010000053">
    <property type="protein sequence ID" value="MFD1546028.1"/>
    <property type="molecule type" value="Genomic_DNA"/>
</dbReference>
<evidence type="ECO:0000313" key="2">
    <source>
        <dbReference type="EMBL" id="MFD1546028.1"/>
    </source>
</evidence>
<dbReference type="RefSeq" id="WP_219537665.1">
    <property type="nucleotide sequence ID" value="NZ_JAHKRM010000039.1"/>
</dbReference>
<protein>
    <recommendedName>
        <fullName evidence="4">PE domain-containing protein</fullName>
    </recommendedName>
</protein>